<organism evidence="2 3">
    <name type="scientific">Trichococcus flocculiformis</name>
    <dbReference type="NCBI Taxonomy" id="82803"/>
    <lineage>
        <taxon>Bacteria</taxon>
        <taxon>Bacillati</taxon>
        <taxon>Bacillota</taxon>
        <taxon>Bacilli</taxon>
        <taxon>Lactobacillales</taxon>
        <taxon>Carnobacteriaceae</taxon>
        <taxon>Trichococcus</taxon>
    </lineage>
</organism>
<proteinExistence type="predicted"/>
<feature type="domain" description="DUF4240" evidence="1">
    <location>
        <begin position="4"/>
        <end position="117"/>
    </location>
</feature>
<dbReference type="InterPro" id="IPR025334">
    <property type="entry name" value="DUF4240"/>
</dbReference>
<sequence>MYDLDFFHFTDMLDWSKQGNDEAVLDPLVSFLSTYGDNVIFAFEDKMTELLYALDTYDIAKHLIEDWGYISSDGFLYARCMALVNGKSYYTAILKGKKKLSKDMEFESLLYVPRNAWCRLHHERDDNYPHKTELSYETFSNKKGWENTPRDIGG</sequence>
<gene>
    <name evidence="2" type="ORF">GX662_02720</name>
</gene>
<evidence type="ECO:0000313" key="2">
    <source>
        <dbReference type="EMBL" id="NLD31159.1"/>
    </source>
</evidence>
<evidence type="ECO:0000313" key="3">
    <source>
        <dbReference type="Proteomes" id="UP000589373"/>
    </source>
</evidence>
<dbReference type="AlphaFoldDB" id="A0A847D2Y6"/>
<protein>
    <submittedName>
        <fullName evidence="2">DUF4240 domain-containing protein</fullName>
    </submittedName>
</protein>
<dbReference type="Proteomes" id="UP000589373">
    <property type="component" value="Unassembled WGS sequence"/>
</dbReference>
<evidence type="ECO:0000259" key="1">
    <source>
        <dbReference type="Pfam" id="PF14024"/>
    </source>
</evidence>
<dbReference type="Pfam" id="PF14024">
    <property type="entry name" value="DUF4240"/>
    <property type="match status" value="1"/>
</dbReference>
<accession>A0A847D2Y6</accession>
<name>A0A847D2Y6_9LACT</name>
<dbReference type="EMBL" id="JAAZCD010000059">
    <property type="protein sequence ID" value="NLD31159.1"/>
    <property type="molecule type" value="Genomic_DNA"/>
</dbReference>
<reference evidence="2 3" key="1">
    <citation type="journal article" date="2020" name="Biotechnol. Biofuels">
        <title>New insights from the biogas microbiome by comprehensive genome-resolved metagenomics of nearly 1600 species originating from multiple anaerobic digesters.</title>
        <authorList>
            <person name="Campanaro S."/>
            <person name="Treu L."/>
            <person name="Rodriguez-R L.M."/>
            <person name="Kovalovszki A."/>
            <person name="Ziels R.M."/>
            <person name="Maus I."/>
            <person name="Zhu X."/>
            <person name="Kougias P.G."/>
            <person name="Basile A."/>
            <person name="Luo G."/>
            <person name="Schluter A."/>
            <person name="Konstantinidis K.T."/>
            <person name="Angelidaki I."/>
        </authorList>
    </citation>
    <scope>NUCLEOTIDE SEQUENCE [LARGE SCALE GENOMIC DNA]</scope>
    <source>
        <strain evidence="2">AS07pgkLD_105</strain>
    </source>
</reference>
<comment type="caution">
    <text evidence="2">The sequence shown here is derived from an EMBL/GenBank/DDBJ whole genome shotgun (WGS) entry which is preliminary data.</text>
</comment>